<evidence type="ECO:0008006" key="3">
    <source>
        <dbReference type="Google" id="ProtNLM"/>
    </source>
</evidence>
<comment type="caution">
    <text evidence="1">The sequence shown here is derived from an EMBL/GenBank/DDBJ whole genome shotgun (WGS) entry which is preliminary data.</text>
</comment>
<dbReference type="OrthoDB" id="2840257at2759"/>
<accession>A0A8H7DIF1</accession>
<name>A0A8H7DIF1_9AGAR</name>
<reference evidence="1" key="1">
    <citation type="submission" date="2020-05" db="EMBL/GenBank/DDBJ databases">
        <title>Mycena genomes resolve the evolution of fungal bioluminescence.</title>
        <authorList>
            <person name="Tsai I.J."/>
        </authorList>
    </citation>
    <scope>NUCLEOTIDE SEQUENCE</scope>
    <source>
        <strain evidence="1">160909Yilan</strain>
    </source>
</reference>
<dbReference type="AlphaFoldDB" id="A0A8H7DIF1"/>
<dbReference type="EMBL" id="JACAZH010000002">
    <property type="protein sequence ID" value="KAF7375475.1"/>
    <property type="molecule type" value="Genomic_DNA"/>
</dbReference>
<organism evidence="1 2">
    <name type="scientific">Mycena sanguinolenta</name>
    <dbReference type="NCBI Taxonomy" id="230812"/>
    <lineage>
        <taxon>Eukaryota</taxon>
        <taxon>Fungi</taxon>
        <taxon>Dikarya</taxon>
        <taxon>Basidiomycota</taxon>
        <taxon>Agaricomycotina</taxon>
        <taxon>Agaricomycetes</taxon>
        <taxon>Agaricomycetidae</taxon>
        <taxon>Agaricales</taxon>
        <taxon>Marasmiineae</taxon>
        <taxon>Mycenaceae</taxon>
        <taxon>Mycena</taxon>
    </lineage>
</organism>
<keyword evidence="2" id="KW-1185">Reference proteome</keyword>
<evidence type="ECO:0000313" key="1">
    <source>
        <dbReference type="EMBL" id="KAF7375475.1"/>
    </source>
</evidence>
<dbReference type="Proteomes" id="UP000623467">
    <property type="component" value="Unassembled WGS sequence"/>
</dbReference>
<protein>
    <recommendedName>
        <fullName evidence="3">F-box domain-containing protein</fullName>
    </recommendedName>
</protein>
<sequence length="412" mass="46668">MPSIEELRACIVRLDGEIELQKKLLRKLEKDKILAHRQLNAALDPVARLPFEISSEILLRSHAARRVPSALLQICNAWTEIVLDTPALWTTICIHFPCGDDFAELLRIWFQRARNRPVSIAISLNGRCGSWNHHISDVVWRHSGLFEHLEILDDDDLARDDESLDLFGDITSVSLPLLQTLTIRCQHEQRIYRASQILQLLRGAPNIVEFISHKVWTRDNPSPETLVVPTLRRVIFGETSNGDDEVFLHLVLPALETLSLPMRYVSSDEFVARIERSAAPLQDLALGWKLGVMGAVQLHNCLRLIPTLIRFKMWLPHSEVVTELFTALAESPSLLPNLRDLTIDIYTGDLPHIPDSSWRTLVRALSTRRMERLWIIPVPVSPPTDVLASLRELAAAGTKMHVGTEKLNFVVA</sequence>
<gene>
    <name evidence="1" type="ORF">MSAN_00435500</name>
</gene>
<evidence type="ECO:0000313" key="2">
    <source>
        <dbReference type="Proteomes" id="UP000623467"/>
    </source>
</evidence>
<proteinExistence type="predicted"/>